<accession>A0A5B9DF10</accession>
<name>A0A5B9DF10_9ARCH</name>
<keyword evidence="2" id="KW-1185">Reference proteome</keyword>
<dbReference type="AlphaFoldDB" id="A0A5B9DF10"/>
<gene>
    <name evidence="1" type="ORF">DSAG12_03757</name>
</gene>
<organism evidence="1 2">
    <name type="scientific">Promethearchaeum syntrophicum</name>
    <dbReference type="NCBI Taxonomy" id="2594042"/>
    <lineage>
        <taxon>Archaea</taxon>
        <taxon>Promethearchaeati</taxon>
        <taxon>Promethearchaeota</taxon>
        <taxon>Promethearchaeia</taxon>
        <taxon>Promethearchaeales</taxon>
        <taxon>Promethearchaeaceae</taxon>
        <taxon>Promethearchaeum</taxon>
    </lineage>
</organism>
<reference evidence="1 2" key="1">
    <citation type="journal article" date="2020" name="Nature">
        <title>Isolation of an archaeon at the prokaryote-eukaryote interface.</title>
        <authorList>
            <person name="Imachi H."/>
            <person name="Nobu M.K."/>
            <person name="Nakahara N."/>
            <person name="Morono Y."/>
            <person name="Ogawara M."/>
            <person name="Takaki Y."/>
            <person name="Takano Y."/>
            <person name="Uematsu K."/>
            <person name="Ikuta T."/>
            <person name="Ito M."/>
            <person name="Matsui Y."/>
            <person name="Miyazaki M."/>
            <person name="Murata K."/>
            <person name="Saito Y."/>
            <person name="Sakai S."/>
            <person name="Song C."/>
            <person name="Tasumi E."/>
            <person name="Yamanaka Y."/>
            <person name="Yamaguchi T."/>
            <person name="Kamagata Y."/>
            <person name="Tamaki H."/>
            <person name="Takai K."/>
        </authorList>
    </citation>
    <scope>NUCLEOTIDE SEQUENCE [LARGE SCALE GENOMIC DNA]</scope>
    <source>
        <strain evidence="1 2">MK-D1</strain>
    </source>
</reference>
<evidence type="ECO:0000313" key="1">
    <source>
        <dbReference type="EMBL" id="QEE17919.1"/>
    </source>
</evidence>
<dbReference type="Proteomes" id="UP000321408">
    <property type="component" value="Chromosome"/>
</dbReference>
<dbReference type="Gene3D" id="3.20.20.80">
    <property type="entry name" value="Glycosidases"/>
    <property type="match status" value="1"/>
</dbReference>
<dbReference type="RefSeq" id="WP_147664797.1">
    <property type="nucleotide sequence ID" value="NZ_CP042905.2"/>
</dbReference>
<dbReference type="InterPro" id="IPR017853">
    <property type="entry name" value="GH"/>
</dbReference>
<protein>
    <recommendedName>
        <fullName evidence="3">Glycosyl hydrolase-like 10 domain-containing protein</fullName>
    </recommendedName>
</protein>
<dbReference type="KEGG" id="psyt:DSAG12_03757"/>
<evidence type="ECO:0000313" key="2">
    <source>
        <dbReference type="Proteomes" id="UP000321408"/>
    </source>
</evidence>
<dbReference type="GeneID" id="41331725"/>
<dbReference type="EMBL" id="CP042905">
    <property type="protein sequence ID" value="QEE17919.1"/>
    <property type="molecule type" value="Genomic_DNA"/>
</dbReference>
<proteinExistence type="predicted"/>
<dbReference type="SUPFAM" id="SSF51445">
    <property type="entry name" value="(Trans)glycosidases"/>
    <property type="match status" value="1"/>
</dbReference>
<sequence length="457" mass="52817">MKHPMLSETQLLPFRMHLGDKKIYSQALMPVRGPHGFRKLDYNLDHINPKEIIDKIIDHNFNSFGLVVKDTDGATIANTKIGWNPTGRDLVEEFSDICEKKNIIFMLSITNMNDAYKGWQHPETVCMHIKDGKNHKAGDPGIHPEGEMRVDLPEGVTLKEMQKKIPFLTDKVDEKIGASRGARGQGYIPLTAFHCPRSEHIDYMVDLVKEITSKYHVHGILADYIRYHHGFRDFCGCERCRTAFAEQYPSKANKIMKCKEWDQFRMANIVEYGRKFNDAVKSVDEKISTSWFNLPGPRIYSRKLVAQDYLGLTNAMDSAIPMNYPYLAGTVDDGKKWGRLGNIMHWYFQKNMAHRFKDYGKDASIYCITNSVECNAEEMLKSCIGYDYGIGIALFKYYGTKEDQWYTMKLYGELLNQQKLGDKPPTKDQIRNILRKVYEKYPPKVLPRWYKKGLANS</sequence>
<evidence type="ECO:0008006" key="3">
    <source>
        <dbReference type="Google" id="ProtNLM"/>
    </source>
</evidence>
<reference evidence="1 2" key="2">
    <citation type="journal article" date="2024" name="Int. J. Syst. Evol. Microbiol.">
        <title>Promethearchaeum syntrophicum gen. nov., sp. nov., an anaerobic, obligately syntrophic archaeon, the first isolate of the lineage 'Asgard' archaea, and proposal of the new archaeal phylum Promethearchaeota phyl. nov. and kingdom Promethearchaeati regn. nov.</title>
        <authorList>
            <person name="Imachi H."/>
            <person name="Nobu M.K."/>
            <person name="Kato S."/>
            <person name="Takaki Y."/>
            <person name="Miyazaki M."/>
            <person name="Miyata M."/>
            <person name="Ogawara M."/>
            <person name="Saito Y."/>
            <person name="Sakai S."/>
            <person name="Tahara Y.O."/>
            <person name="Takano Y."/>
            <person name="Tasumi E."/>
            <person name="Uematsu K."/>
            <person name="Yoshimura T."/>
            <person name="Itoh T."/>
            <person name="Ohkuma M."/>
            <person name="Takai K."/>
        </authorList>
    </citation>
    <scope>NUCLEOTIDE SEQUENCE [LARGE SCALE GENOMIC DNA]</scope>
    <source>
        <strain evidence="1 2">MK-D1</strain>
    </source>
</reference>